<dbReference type="RefSeq" id="WP_158981323.1">
    <property type="nucleotide sequence ID" value="NZ_WSFO01000014.1"/>
</dbReference>
<dbReference type="Pfam" id="PF13560">
    <property type="entry name" value="HTH_31"/>
    <property type="match status" value="1"/>
</dbReference>
<dbReference type="CDD" id="cd00093">
    <property type="entry name" value="HTH_XRE"/>
    <property type="match status" value="1"/>
</dbReference>
<dbReference type="GO" id="GO:0003677">
    <property type="term" value="F:DNA binding"/>
    <property type="evidence" value="ECO:0007669"/>
    <property type="project" value="InterPro"/>
</dbReference>
<feature type="domain" description="HTH cro/C1-type" evidence="2">
    <location>
        <begin position="15"/>
        <end position="68"/>
    </location>
</feature>
<name>A0A6A4RE48_9RHOB</name>
<evidence type="ECO:0000313" key="3">
    <source>
        <dbReference type="EMBL" id="KAE9627206.1"/>
    </source>
</evidence>
<sequence>MATSQQVEIEIGERLARLRLSRNVTQAALAGQAGIGVRTLRRLEGGEPSTLDTFLRVIAALDLEEAILSALPEGQIRPIERISGKGNERQRARPVEKKPAKPTWTWGEESDD</sequence>
<dbReference type="Proteomes" id="UP000441586">
    <property type="component" value="Unassembled WGS sequence"/>
</dbReference>
<reference evidence="3 4" key="1">
    <citation type="submission" date="2019-12" db="EMBL/GenBank/DDBJ databases">
        <authorList>
            <person name="Zhang Y.-J."/>
        </authorList>
    </citation>
    <scope>NUCLEOTIDE SEQUENCE [LARGE SCALE GENOMIC DNA]</scope>
    <source>
        <strain evidence="3 4">H18S-6</strain>
    </source>
</reference>
<organism evidence="3 4">
    <name type="scientific">Parasedimentitalea maritima</name>
    <dbReference type="NCBI Taxonomy" id="2578117"/>
    <lineage>
        <taxon>Bacteria</taxon>
        <taxon>Pseudomonadati</taxon>
        <taxon>Pseudomonadota</taxon>
        <taxon>Alphaproteobacteria</taxon>
        <taxon>Rhodobacterales</taxon>
        <taxon>Paracoccaceae</taxon>
        <taxon>Parasedimentitalea</taxon>
    </lineage>
</organism>
<gene>
    <name evidence="3" type="ORF">GP644_20205</name>
</gene>
<accession>A0A6A4RE48</accession>
<feature type="region of interest" description="Disordered" evidence="1">
    <location>
        <begin position="78"/>
        <end position="112"/>
    </location>
</feature>
<proteinExistence type="predicted"/>
<dbReference type="AlphaFoldDB" id="A0A6A4RE48"/>
<comment type="caution">
    <text evidence="3">The sequence shown here is derived from an EMBL/GenBank/DDBJ whole genome shotgun (WGS) entry which is preliminary data.</text>
</comment>
<evidence type="ECO:0000259" key="2">
    <source>
        <dbReference type="PROSITE" id="PS50943"/>
    </source>
</evidence>
<dbReference type="InterPro" id="IPR010982">
    <property type="entry name" value="Lambda_DNA-bd_dom_sf"/>
</dbReference>
<evidence type="ECO:0000256" key="1">
    <source>
        <dbReference type="SAM" id="MobiDB-lite"/>
    </source>
</evidence>
<dbReference type="InterPro" id="IPR001387">
    <property type="entry name" value="Cro/C1-type_HTH"/>
</dbReference>
<dbReference type="EMBL" id="WSFO01000014">
    <property type="protein sequence ID" value="KAE9627206.1"/>
    <property type="molecule type" value="Genomic_DNA"/>
</dbReference>
<feature type="compositionally biased region" description="Basic and acidic residues" evidence="1">
    <location>
        <begin position="78"/>
        <end position="99"/>
    </location>
</feature>
<protein>
    <submittedName>
        <fullName evidence="3">Helix-turn-helix domain-containing protein</fullName>
    </submittedName>
</protein>
<evidence type="ECO:0000313" key="4">
    <source>
        <dbReference type="Proteomes" id="UP000441586"/>
    </source>
</evidence>
<dbReference type="Gene3D" id="1.10.260.40">
    <property type="entry name" value="lambda repressor-like DNA-binding domains"/>
    <property type="match status" value="1"/>
</dbReference>
<dbReference type="PROSITE" id="PS50943">
    <property type="entry name" value="HTH_CROC1"/>
    <property type="match status" value="1"/>
</dbReference>
<dbReference type="SMART" id="SM00530">
    <property type="entry name" value="HTH_XRE"/>
    <property type="match status" value="1"/>
</dbReference>
<dbReference type="SUPFAM" id="SSF47413">
    <property type="entry name" value="lambda repressor-like DNA-binding domains"/>
    <property type="match status" value="1"/>
</dbReference>